<sequence length="60" mass="6529">MLITDEIQAILAAPTSSAWLKQALESALERDPADAANDAERLADLLDRRFYANVAQLQGS</sequence>
<evidence type="ECO:0000313" key="2">
    <source>
        <dbReference type="Proteomes" id="UP000185841"/>
    </source>
</evidence>
<dbReference type="EMBL" id="FTMP01000012">
    <property type="protein sequence ID" value="SIQ99327.1"/>
    <property type="molecule type" value="Genomic_DNA"/>
</dbReference>
<proteinExistence type="predicted"/>
<dbReference type="AlphaFoldDB" id="A0A1N6XAM4"/>
<dbReference type="RefSeq" id="WP_076429301.1">
    <property type="nucleotide sequence ID" value="NZ_FTMP01000012.1"/>
</dbReference>
<organism evidence="1 2">
    <name type="scientific">Aquipseudomonas alcaligenes</name>
    <name type="common">Pseudomonas alcaligenes</name>
    <dbReference type="NCBI Taxonomy" id="43263"/>
    <lineage>
        <taxon>Bacteria</taxon>
        <taxon>Pseudomonadati</taxon>
        <taxon>Pseudomonadota</taxon>
        <taxon>Gammaproteobacteria</taxon>
        <taxon>Pseudomonadales</taxon>
        <taxon>Pseudomonadaceae</taxon>
        <taxon>Aquipseudomonas</taxon>
    </lineage>
</organism>
<protein>
    <submittedName>
        <fullName evidence="1">Uncharacterized protein</fullName>
    </submittedName>
</protein>
<name>A0A1N6XAM4_AQUAC</name>
<dbReference type="Proteomes" id="UP000185841">
    <property type="component" value="Unassembled WGS sequence"/>
</dbReference>
<gene>
    <name evidence="1" type="ORF">SAMN05878282_11256</name>
</gene>
<reference evidence="1 2" key="1">
    <citation type="submission" date="2017-01" db="EMBL/GenBank/DDBJ databases">
        <authorList>
            <person name="Mah S.A."/>
            <person name="Swanson W.J."/>
            <person name="Moy G.W."/>
            <person name="Vacquier V.D."/>
        </authorList>
    </citation>
    <scope>NUCLEOTIDE SEQUENCE [LARGE SCALE GENOMIC DNA]</scope>
    <source>
        <strain evidence="1 2">RU36E</strain>
    </source>
</reference>
<accession>A0A1N6XAM4</accession>
<evidence type="ECO:0000313" key="1">
    <source>
        <dbReference type="EMBL" id="SIQ99327.1"/>
    </source>
</evidence>